<evidence type="ECO:0000256" key="8">
    <source>
        <dbReference type="ARBA" id="ARBA00023170"/>
    </source>
</evidence>
<dbReference type="AlphaFoldDB" id="A0ABD0Z1C6"/>
<dbReference type="FunFam" id="3.80.10.10:FF:000111">
    <property type="entry name" value="LRR receptor-like serine/threonine-protein kinase ERECTA"/>
    <property type="match status" value="1"/>
</dbReference>
<evidence type="ECO:0000256" key="10">
    <source>
        <dbReference type="SAM" id="Phobius"/>
    </source>
</evidence>
<protein>
    <submittedName>
        <fullName evidence="11">Receptor-like protein 56</fullName>
    </submittedName>
</protein>
<dbReference type="Pfam" id="PF13855">
    <property type="entry name" value="LRR_8"/>
    <property type="match status" value="1"/>
</dbReference>
<keyword evidence="7 10" id="KW-0472">Membrane</keyword>
<organism evidence="11 12">
    <name type="scientific">Cardamine amara subsp. amara</name>
    <dbReference type="NCBI Taxonomy" id="228776"/>
    <lineage>
        <taxon>Eukaryota</taxon>
        <taxon>Viridiplantae</taxon>
        <taxon>Streptophyta</taxon>
        <taxon>Embryophyta</taxon>
        <taxon>Tracheophyta</taxon>
        <taxon>Spermatophyta</taxon>
        <taxon>Magnoliopsida</taxon>
        <taxon>eudicotyledons</taxon>
        <taxon>Gunneridae</taxon>
        <taxon>Pentapetalae</taxon>
        <taxon>rosids</taxon>
        <taxon>malvids</taxon>
        <taxon>Brassicales</taxon>
        <taxon>Brassicaceae</taxon>
        <taxon>Cardamineae</taxon>
        <taxon>Cardamine</taxon>
    </lineage>
</organism>
<keyword evidence="8" id="KW-0675">Receptor</keyword>
<evidence type="ECO:0000256" key="2">
    <source>
        <dbReference type="ARBA" id="ARBA00009592"/>
    </source>
</evidence>
<evidence type="ECO:0000313" key="12">
    <source>
        <dbReference type="Proteomes" id="UP001558713"/>
    </source>
</evidence>
<comment type="similarity">
    <text evidence="2">Belongs to the RLP family.</text>
</comment>
<keyword evidence="4 10" id="KW-0812">Transmembrane</keyword>
<feature type="transmembrane region" description="Helical" evidence="10">
    <location>
        <begin position="170"/>
        <end position="192"/>
    </location>
</feature>
<keyword evidence="3" id="KW-0433">Leucine-rich repeat</keyword>
<dbReference type="PRINTS" id="PR00019">
    <property type="entry name" value="LEURICHRPT"/>
</dbReference>
<dbReference type="SUPFAM" id="SSF52058">
    <property type="entry name" value="L domain-like"/>
    <property type="match status" value="1"/>
</dbReference>
<sequence length="216" mass="23874">MTVDIQFSAKQRYDSYSGASDIHKIWGGTLDYMTGLDLSNNKLSGVIPSELGDLLELRAMNLSHNVLSSSIPDSFSKLRDIESLDLSYNMLHESISHQLTNLTSLAVFNVSYNNLSGIIPQGGQFNTFNEDSYLGNPLLCGPPTDKSCETKRSKEADNGGEEEASIDMLVFYWSTASTFVIALIGILVLRFFDCSWRRACIRVVDAFIASTKSMLS</sequence>
<dbReference type="InterPro" id="IPR051502">
    <property type="entry name" value="RLP_Defense_Trigger"/>
</dbReference>
<evidence type="ECO:0000256" key="7">
    <source>
        <dbReference type="ARBA" id="ARBA00023136"/>
    </source>
</evidence>
<reference evidence="11 12" key="1">
    <citation type="submission" date="2024-04" db="EMBL/GenBank/DDBJ databases">
        <title>Genome assembly C_amara_ONT_v2.</title>
        <authorList>
            <person name="Yant L."/>
            <person name="Moore C."/>
            <person name="Slenker M."/>
        </authorList>
    </citation>
    <scope>NUCLEOTIDE SEQUENCE [LARGE SCALE GENOMIC DNA]</scope>
    <source>
        <tissue evidence="11">Leaf</tissue>
    </source>
</reference>
<dbReference type="InterPro" id="IPR001611">
    <property type="entry name" value="Leu-rich_rpt"/>
</dbReference>
<keyword evidence="6 10" id="KW-1133">Transmembrane helix</keyword>
<dbReference type="GO" id="GO:0016020">
    <property type="term" value="C:membrane"/>
    <property type="evidence" value="ECO:0007669"/>
    <property type="project" value="UniProtKB-SubCell"/>
</dbReference>
<gene>
    <name evidence="11" type="ORF">V5N11_005942</name>
</gene>
<comment type="caution">
    <text evidence="11">The sequence shown here is derived from an EMBL/GenBank/DDBJ whole genome shotgun (WGS) entry which is preliminary data.</text>
</comment>
<dbReference type="EMBL" id="JBANAX010000922">
    <property type="protein sequence ID" value="KAL1188516.1"/>
    <property type="molecule type" value="Genomic_DNA"/>
</dbReference>
<evidence type="ECO:0000313" key="11">
    <source>
        <dbReference type="EMBL" id="KAL1188516.1"/>
    </source>
</evidence>
<evidence type="ECO:0000256" key="4">
    <source>
        <dbReference type="ARBA" id="ARBA00022692"/>
    </source>
</evidence>
<dbReference type="InterPro" id="IPR032675">
    <property type="entry name" value="LRR_dom_sf"/>
</dbReference>
<dbReference type="PANTHER" id="PTHR48062:SF42">
    <property type="entry name" value="RECEPTOR-LIKE PROTEIN 14"/>
    <property type="match status" value="1"/>
</dbReference>
<comment type="subcellular location">
    <subcellularLocation>
        <location evidence="1">Membrane</location>
        <topology evidence="1">Single-pass membrane protein</topology>
    </subcellularLocation>
</comment>
<name>A0ABD0Z1C6_CARAN</name>
<accession>A0ABD0Z1C6</accession>
<evidence type="ECO:0000256" key="5">
    <source>
        <dbReference type="ARBA" id="ARBA00022737"/>
    </source>
</evidence>
<dbReference type="Gene3D" id="3.80.10.10">
    <property type="entry name" value="Ribonuclease Inhibitor"/>
    <property type="match status" value="1"/>
</dbReference>
<dbReference type="Proteomes" id="UP001558713">
    <property type="component" value="Unassembled WGS sequence"/>
</dbReference>
<proteinExistence type="inferred from homology"/>
<keyword evidence="5" id="KW-0677">Repeat</keyword>
<dbReference type="Pfam" id="PF00560">
    <property type="entry name" value="LRR_1"/>
    <property type="match status" value="1"/>
</dbReference>
<evidence type="ECO:0000256" key="1">
    <source>
        <dbReference type="ARBA" id="ARBA00004167"/>
    </source>
</evidence>
<dbReference type="PANTHER" id="PTHR48062">
    <property type="entry name" value="RECEPTOR-LIKE PROTEIN 14"/>
    <property type="match status" value="1"/>
</dbReference>
<keyword evidence="9" id="KW-0325">Glycoprotein</keyword>
<evidence type="ECO:0000256" key="6">
    <source>
        <dbReference type="ARBA" id="ARBA00022989"/>
    </source>
</evidence>
<evidence type="ECO:0000256" key="9">
    <source>
        <dbReference type="ARBA" id="ARBA00023180"/>
    </source>
</evidence>
<evidence type="ECO:0000256" key="3">
    <source>
        <dbReference type="ARBA" id="ARBA00022614"/>
    </source>
</evidence>
<keyword evidence="12" id="KW-1185">Reference proteome</keyword>